<name>A0ABR2C0N9_9ROSI</name>
<reference evidence="2 3" key="1">
    <citation type="journal article" date="2024" name="G3 (Bethesda)">
        <title>Genome assembly of Hibiscus sabdariffa L. provides insights into metabolisms of medicinal natural products.</title>
        <authorList>
            <person name="Kim T."/>
        </authorList>
    </citation>
    <scope>NUCLEOTIDE SEQUENCE [LARGE SCALE GENOMIC DNA]</scope>
    <source>
        <strain evidence="2">TK-2024</strain>
        <tissue evidence="2">Old leaves</tissue>
    </source>
</reference>
<accession>A0ABR2C0N9</accession>
<protein>
    <submittedName>
        <fullName evidence="2">Uncharacterized protein</fullName>
    </submittedName>
</protein>
<dbReference type="EMBL" id="JBBPBM010000074">
    <property type="protein sequence ID" value="KAK8512317.1"/>
    <property type="molecule type" value="Genomic_DNA"/>
</dbReference>
<proteinExistence type="predicted"/>
<keyword evidence="1" id="KW-0472">Membrane</keyword>
<evidence type="ECO:0000313" key="3">
    <source>
        <dbReference type="Proteomes" id="UP001472677"/>
    </source>
</evidence>
<sequence>MWSGGAASSDWAAAGGDGEELGVDPRGVSGVLSLLRAGAAGVVAGLAVVVWLEMCTTGGEAGGVLWGSTGLAGKEWSAGIVGAESSARASREGSSACAAAYGMGLAGGVGMAMLIGMASARSIFLM</sequence>
<feature type="transmembrane region" description="Helical" evidence="1">
    <location>
        <begin position="98"/>
        <end position="120"/>
    </location>
</feature>
<keyword evidence="1" id="KW-1133">Transmembrane helix</keyword>
<keyword evidence="3" id="KW-1185">Reference proteome</keyword>
<evidence type="ECO:0000313" key="2">
    <source>
        <dbReference type="EMBL" id="KAK8512317.1"/>
    </source>
</evidence>
<dbReference type="Proteomes" id="UP001472677">
    <property type="component" value="Unassembled WGS sequence"/>
</dbReference>
<gene>
    <name evidence="2" type="ORF">V6N12_032039</name>
</gene>
<comment type="caution">
    <text evidence="2">The sequence shown here is derived from an EMBL/GenBank/DDBJ whole genome shotgun (WGS) entry which is preliminary data.</text>
</comment>
<evidence type="ECO:0000256" key="1">
    <source>
        <dbReference type="SAM" id="Phobius"/>
    </source>
</evidence>
<keyword evidence="1" id="KW-0812">Transmembrane</keyword>
<organism evidence="2 3">
    <name type="scientific">Hibiscus sabdariffa</name>
    <name type="common">roselle</name>
    <dbReference type="NCBI Taxonomy" id="183260"/>
    <lineage>
        <taxon>Eukaryota</taxon>
        <taxon>Viridiplantae</taxon>
        <taxon>Streptophyta</taxon>
        <taxon>Embryophyta</taxon>
        <taxon>Tracheophyta</taxon>
        <taxon>Spermatophyta</taxon>
        <taxon>Magnoliopsida</taxon>
        <taxon>eudicotyledons</taxon>
        <taxon>Gunneridae</taxon>
        <taxon>Pentapetalae</taxon>
        <taxon>rosids</taxon>
        <taxon>malvids</taxon>
        <taxon>Malvales</taxon>
        <taxon>Malvaceae</taxon>
        <taxon>Malvoideae</taxon>
        <taxon>Hibiscus</taxon>
    </lineage>
</organism>
<feature type="transmembrane region" description="Helical" evidence="1">
    <location>
        <begin position="31"/>
        <end position="52"/>
    </location>
</feature>